<dbReference type="Gene3D" id="3.20.20.190">
    <property type="entry name" value="Phosphatidylinositol (PI) phosphodiesterase"/>
    <property type="match status" value="1"/>
</dbReference>
<evidence type="ECO:0000256" key="1">
    <source>
        <dbReference type="SAM" id="SignalP"/>
    </source>
</evidence>
<dbReference type="SUPFAM" id="SSF50370">
    <property type="entry name" value="Ricin B-like lectins"/>
    <property type="match status" value="1"/>
</dbReference>
<dbReference type="InterPro" id="IPR017946">
    <property type="entry name" value="PLC-like_Pdiesterase_TIM-brl"/>
</dbReference>
<sequence length="483" mass="53048">MRRGLVFGAVAMAALLLSAVGAQAQGTIGIKPPRPIVFNPPPPPPAVPDAQALTGSTPYNAAYWSRPHNTYEKTSFARLTDVLDRGNQAVELDLYDDYLLPVKHNPGDSIDLNNCRGGAGGFLRDCLADIRAWSDAHPGHLPITLQLDLKPGDLVFGGWDSAAKAALDSTVAQELGARVYQPEALRAFTGYASLREGVYRAGWPSIDALRGRVIVLMMGGPIGDKNDTQEEYVNQFGANAHIFVCPEAHEPHDFYWNGYADDFDDPNTNKWVICGNQADDKYWYKDTLTAQQNGQLVNLWSGNTQRFDIFNHMYLAAGWGASMISRETLQTWGGKLPLNGVRRSVPTGFTLSSELTGYCVEIQSGVYGNGSDLNQFNCTDSVQQQWRYSDETQLRAVGNDEYCFDINGGDGNNGDQLHIWDCDGGDSEKWQLQPDGRLIGMTGRCADVVNTNLGTRLQIRDCNGGASQRFRLRGNANANDPHY</sequence>
<dbReference type="EMBL" id="JAEKLZ010000179">
    <property type="protein sequence ID" value="MBW8725638.1"/>
    <property type="molecule type" value="Genomic_DNA"/>
</dbReference>
<proteinExistence type="predicted"/>
<accession>A0A952FIJ7</accession>
<feature type="domain" description="Ricin B lectin" evidence="2">
    <location>
        <begin position="346"/>
        <end position="473"/>
    </location>
</feature>
<protein>
    <submittedName>
        <fullName evidence="3">Ricin-type beta-trefoil lectin domain protein</fullName>
    </submittedName>
</protein>
<dbReference type="GO" id="GO:0008081">
    <property type="term" value="F:phosphoric diester hydrolase activity"/>
    <property type="evidence" value="ECO:0007669"/>
    <property type="project" value="InterPro"/>
</dbReference>
<dbReference type="Pfam" id="PF16670">
    <property type="entry name" value="PI-PLC-C1"/>
    <property type="match status" value="1"/>
</dbReference>
<reference evidence="3" key="1">
    <citation type="submission" date="2020-06" db="EMBL/GenBank/DDBJ databases">
        <title>Stable isotope informed genome-resolved metagenomics uncovers potential trophic interactions in rhizosphere soil.</title>
        <authorList>
            <person name="Starr E.P."/>
            <person name="Shi S."/>
            <person name="Blazewicz S.J."/>
            <person name="Koch B.J."/>
            <person name="Probst A.J."/>
            <person name="Hungate B.A."/>
            <person name="Pett-Ridge J."/>
            <person name="Firestone M.K."/>
            <person name="Banfield J.F."/>
        </authorList>
    </citation>
    <scope>NUCLEOTIDE SEQUENCE</scope>
    <source>
        <strain evidence="3">YM_69_17</strain>
    </source>
</reference>
<name>A0A952FIJ7_9PROT</name>
<dbReference type="InterPro" id="IPR035992">
    <property type="entry name" value="Ricin_B-like_lectins"/>
</dbReference>
<feature type="signal peptide" evidence="1">
    <location>
        <begin position="1"/>
        <end position="24"/>
    </location>
</feature>
<feature type="chain" id="PRO_5037729357" evidence="1">
    <location>
        <begin position="25"/>
        <end position="483"/>
    </location>
</feature>
<dbReference type="Proteomes" id="UP000700706">
    <property type="component" value="Unassembled WGS sequence"/>
</dbReference>
<evidence type="ECO:0000313" key="3">
    <source>
        <dbReference type="EMBL" id="MBW8725638.1"/>
    </source>
</evidence>
<dbReference type="InterPro" id="IPR000772">
    <property type="entry name" value="Ricin_B_lectin"/>
</dbReference>
<dbReference type="InterPro" id="IPR032075">
    <property type="entry name" value="PI-PLC-C1"/>
</dbReference>
<dbReference type="CDD" id="cd00161">
    <property type="entry name" value="beta-trefoil_Ricin-like"/>
    <property type="match status" value="1"/>
</dbReference>
<comment type="caution">
    <text evidence="3">The sequence shown here is derived from an EMBL/GenBank/DDBJ whole genome shotgun (WGS) entry which is preliminary data.</text>
</comment>
<evidence type="ECO:0000313" key="4">
    <source>
        <dbReference type="Proteomes" id="UP000700706"/>
    </source>
</evidence>
<dbReference type="GO" id="GO:0006629">
    <property type="term" value="P:lipid metabolic process"/>
    <property type="evidence" value="ECO:0007669"/>
    <property type="project" value="InterPro"/>
</dbReference>
<organism evidence="3 4">
    <name type="scientific">Inquilinus limosus</name>
    <dbReference type="NCBI Taxonomy" id="171674"/>
    <lineage>
        <taxon>Bacteria</taxon>
        <taxon>Pseudomonadati</taxon>
        <taxon>Pseudomonadota</taxon>
        <taxon>Alphaproteobacteria</taxon>
        <taxon>Rhodospirillales</taxon>
        <taxon>Rhodospirillaceae</taxon>
        <taxon>Inquilinus</taxon>
    </lineage>
</organism>
<dbReference type="SUPFAM" id="SSF51695">
    <property type="entry name" value="PLC-like phosphodiesterases"/>
    <property type="match status" value="1"/>
</dbReference>
<dbReference type="PROSITE" id="PS50231">
    <property type="entry name" value="RICIN_B_LECTIN"/>
    <property type="match status" value="1"/>
</dbReference>
<dbReference type="Gene3D" id="2.80.10.50">
    <property type="match status" value="2"/>
</dbReference>
<dbReference type="AlphaFoldDB" id="A0A952FIJ7"/>
<evidence type="ECO:0000259" key="2">
    <source>
        <dbReference type="SMART" id="SM00458"/>
    </source>
</evidence>
<keyword evidence="1" id="KW-0732">Signal</keyword>
<dbReference type="SMART" id="SM00458">
    <property type="entry name" value="RICIN"/>
    <property type="match status" value="1"/>
</dbReference>
<gene>
    <name evidence="3" type="ORF">JF625_10865</name>
</gene>
<dbReference type="Pfam" id="PF00652">
    <property type="entry name" value="Ricin_B_lectin"/>
    <property type="match status" value="1"/>
</dbReference>